<dbReference type="RefSeq" id="WP_121192096.1">
    <property type="nucleotide sequence ID" value="NZ_RBWV01000009.1"/>
</dbReference>
<evidence type="ECO:0000313" key="3">
    <source>
        <dbReference type="Proteomes" id="UP000281955"/>
    </source>
</evidence>
<evidence type="ECO:0008006" key="4">
    <source>
        <dbReference type="Google" id="ProtNLM"/>
    </source>
</evidence>
<sequence length="115" mass="12937">MATGRQVEHTDDGRYVVIDGRRWRATDPLLPDNVAARLRSELMSARRAVGQALRAGDEAAERAARHRVHAAKVALGERGTPWWEQTDDERRARWEGSSQPADQPDETVDTGTQRH</sequence>
<dbReference type="AlphaFoldDB" id="A0A420XUK5"/>
<dbReference type="InParanoid" id="A0A420XUK5"/>
<name>A0A420XUK5_9ACTN</name>
<protein>
    <recommendedName>
        <fullName evidence="4">Biopolymer transporter Tol</fullName>
    </recommendedName>
</protein>
<dbReference type="EMBL" id="RBWV01000009">
    <property type="protein sequence ID" value="RKS80411.1"/>
    <property type="molecule type" value="Genomic_DNA"/>
</dbReference>
<dbReference type="OrthoDB" id="34459at2"/>
<gene>
    <name evidence="2" type="ORF">CLV35_0842</name>
</gene>
<accession>A0A420XUK5</accession>
<feature type="region of interest" description="Disordered" evidence="1">
    <location>
        <begin position="76"/>
        <end position="115"/>
    </location>
</feature>
<proteinExistence type="predicted"/>
<comment type="caution">
    <text evidence="2">The sequence shown here is derived from an EMBL/GenBank/DDBJ whole genome shotgun (WGS) entry which is preliminary data.</text>
</comment>
<organism evidence="2 3">
    <name type="scientific">Motilibacter peucedani</name>
    <dbReference type="NCBI Taxonomy" id="598650"/>
    <lineage>
        <taxon>Bacteria</taxon>
        <taxon>Bacillati</taxon>
        <taxon>Actinomycetota</taxon>
        <taxon>Actinomycetes</taxon>
        <taxon>Motilibacterales</taxon>
        <taxon>Motilibacteraceae</taxon>
        <taxon>Motilibacter</taxon>
    </lineage>
</organism>
<dbReference type="Proteomes" id="UP000281955">
    <property type="component" value="Unassembled WGS sequence"/>
</dbReference>
<evidence type="ECO:0000256" key="1">
    <source>
        <dbReference type="SAM" id="MobiDB-lite"/>
    </source>
</evidence>
<evidence type="ECO:0000313" key="2">
    <source>
        <dbReference type="EMBL" id="RKS80411.1"/>
    </source>
</evidence>
<reference evidence="2 3" key="1">
    <citation type="submission" date="2018-10" db="EMBL/GenBank/DDBJ databases">
        <title>Genomic Encyclopedia of Archaeal and Bacterial Type Strains, Phase II (KMG-II): from individual species to whole genera.</title>
        <authorList>
            <person name="Goeker M."/>
        </authorList>
    </citation>
    <scope>NUCLEOTIDE SEQUENCE [LARGE SCALE GENOMIC DNA]</scope>
    <source>
        <strain evidence="2 3">RP-AC37</strain>
    </source>
</reference>
<keyword evidence="3" id="KW-1185">Reference proteome</keyword>